<feature type="transmembrane region" description="Helical" evidence="10">
    <location>
        <begin position="176"/>
        <end position="197"/>
    </location>
</feature>
<keyword evidence="6" id="KW-0124">Carnitine biosynthesis</keyword>
<dbReference type="InterPro" id="IPR038492">
    <property type="entry name" value="GBBH-like_N_sf"/>
</dbReference>
<name>A0A813JJ14_POLGL</name>
<proteinExistence type="inferred from homology"/>
<keyword evidence="10" id="KW-0472">Membrane</keyword>
<dbReference type="InterPro" id="IPR050411">
    <property type="entry name" value="AlphaKG_dependent_hydroxylases"/>
</dbReference>
<dbReference type="Gene3D" id="1.25.40.10">
    <property type="entry name" value="Tetratricopeptide repeat domain"/>
    <property type="match status" value="1"/>
</dbReference>
<evidence type="ECO:0000256" key="4">
    <source>
        <dbReference type="ARBA" id="ARBA00008654"/>
    </source>
</evidence>
<dbReference type="Proteomes" id="UP000626109">
    <property type="component" value="Unassembled WGS sequence"/>
</dbReference>
<evidence type="ECO:0000259" key="11">
    <source>
        <dbReference type="Pfam" id="PF02668"/>
    </source>
</evidence>
<dbReference type="GO" id="GO:0046872">
    <property type="term" value="F:metal ion binding"/>
    <property type="evidence" value="ECO:0007669"/>
    <property type="project" value="UniProtKB-KW"/>
</dbReference>
<dbReference type="InterPro" id="IPR003819">
    <property type="entry name" value="TauD/TfdA-like"/>
</dbReference>
<evidence type="ECO:0000313" key="13">
    <source>
        <dbReference type="Proteomes" id="UP000626109"/>
    </source>
</evidence>
<feature type="transmembrane region" description="Helical" evidence="10">
    <location>
        <begin position="129"/>
        <end position="155"/>
    </location>
</feature>
<keyword evidence="10" id="KW-1133">Transmembrane helix</keyword>
<feature type="transmembrane region" description="Helical" evidence="10">
    <location>
        <begin position="98"/>
        <end position="117"/>
    </location>
</feature>
<evidence type="ECO:0000256" key="1">
    <source>
        <dbReference type="ARBA" id="ARBA00001954"/>
    </source>
</evidence>
<evidence type="ECO:0000256" key="7">
    <source>
        <dbReference type="ARBA" id="ARBA00022964"/>
    </source>
</evidence>
<dbReference type="PANTHER" id="PTHR10696:SF51">
    <property type="entry name" value="TRIMETHYLLYSINE DIOXYGENASE, MITOCHONDRIAL"/>
    <property type="match status" value="1"/>
</dbReference>
<evidence type="ECO:0000313" key="12">
    <source>
        <dbReference type="EMBL" id="CAE8678227.1"/>
    </source>
</evidence>
<reference evidence="12" key="1">
    <citation type="submission" date="2021-02" db="EMBL/GenBank/DDBJ databases">
        <authorList>
            <person name="Dougan E. K."/>
            <person name="Rhodes N."/>
            <person name="Thang M."/>
            <person name="Chan C."/>
        </authorList>
    </citation>
    <scope>NUCLEOTIDE SEQUENCE</scope>
</reference>
<dbReference type="Gene3D" id="3.30.2020.30">
    <property type="match status" value="1"/>
</dbReference>
<evidence type="ECO:0000256" key="5">
    <source>
        <dbReference type="ARBA" id="ARBA00022723"/>
    </source>
</evidence>
<keyword evidence="10" id="KW-0812">Transmembrane</keyword>
<protein>
    <recommendedName>
        <fullName evidence="11">TauD/TfdA-like domain-containing protein</fullName>
    </recommendedName>
</protein>
<dbReference type="GO" id="GO:0051213">
    <property type="term" value="F:dioxygenase activity"/>
    <property type="evidence" value="ECO:0007669"/>
    <property type="project" value="UniProtKB-KW"/>
</dbReference>
<comment type="caution">
    <text evidence="12">The sequence shown here is derived from an EMBL/GenBank/DDBJ whole genome shotgun (WGS) entry which is preliminary data.</text>
</comment>
<evidence type="ECO:0000256" key="6">
    <source>
        <dbReference type="ARBA" id="ARBA00022873"/>
    </source>
</evidence>
<dbReference type="InterPro" id="IPR042098">
    <property type="entry name" value="TauD-like_sf"/>
</dbReference>
<comment type="cofactor">
    <cofactor evidence="1">
        <name>Fe(2+)</name>
        <dbReference type="ChEBI" id="CHEBI:29033"/>
    </cofactor>
</comment>
<comment type="cofactor">
    <cofactor evidence="2">
        <name>L-ascorbate</name>
        <dbReference type="ChEBI" id="CHEBI:38290"/>
    </cofactor>
</comment>
<keyword evidence="7" id="KW-0223">Dioxygenase</keyword>
<keyword evidence="5" id="KW-0479">Metal-binding</keyword>
<dbReference type="Pfam" id="PF02668">
    <property type="entry name" value="TauD"/>
    <property type="match status" value="1"/>
</dbReference>
<dbReference type="EMBL" id="CAJNNW010025670">
    <property type="protein sequence ID" value="CAE8678227.1"/>
    <property type="molecule type" value="Genomic_DNA"/>
</dbReference>
<keyword evidence="9" id="KW-0408">Iron</keyword>
<comment type="pathway">
    <text evidence="3">Amine and polyamine biosynthesis; carnitine biosynthesis.</text>
</comment>
<keyword evidence="8" id="KW-0560">Oxidoreductase</keyword>
<organism evidence="12 13">
    <name type="scientific">Polarella glacialis</name>
    <name type="common">Dinoflagellate</name>
    <dbReference type="NCBI Taxonomy" id="89957"/>
    <lineage>
        <taxon>Eukaryota</taxon>
        <taxon>Sar</taxon>
        <taxon>Alveolata</taxon>
        <taxon>Dinophyceae</taxon>
        <taxon>Suessiales</taxon>
        <taxon>Suessiaceae</taxon>
        <taxon>Polarella</taxon>
    </lineage>
</organism>
<dbReference type="Gene3D" id="3.60.130.10">
    <property type="entry name" value="Clavaminate synthase-like"/>
    <property type="match status" value="1"/>
</dbReference>
<gene>
    <name evidence="12" type="ORF">PGLA2088_LOCUS20692</name>
</gene>
<sequence>MVSSLPGPDGMKHVVLFNGTAFARDCPLAQGMPTSSLVFQWISAQPPSQVFPHAEDPALCAAAYASLLLRARSALVLLVALLVISVKATLPVASHRPLLLFWVVAGAAGGLASWQQVKPESWLPSRTATAAAAVQALAAFASSLLLMGDLCCYAVNGRFPLLDSGGAARAAEPPSGSARFTGGHIFILLITLFIIGVKYNQSEVQSVRYNQSQGGKSVSARHIVMRSEASMGGELGYSEAFAGQISVEAGNVVFGRSGKQLHPMWLRERCTGPASVQQETLQAFRQPHEFPADLGIVSAQVSPLSDSGVGPCKLTVGFTDGHVSVFDADALNNEADDFAACGIQQSDIKCPDIFMWDKSTGSDVPRLSYLDVASGQPEVLLKLTTHLLRDGHVIVEGVPSRDGEVAAFARVVSGFPGEQVVRPTNWGPVFNVRSFPDAALKDLAYTAEKLTPHVDNPYRNPNPGFQLLHVLENECASGESLAVDGFMAAEQLRAESPDFFRTLCQTDVRWENDGGDRSTALIHFAPMLEVDKSSGKVTQVRYSPKSGGYCPALSMEAADTFFKARRRFAELLNAESNTVRFQMVKGDLWIFNNLRVLHGRGEFNPNEGFRHLQGSYIDVDAVQMGYFRAKYALKASSDSDSYANVLVEHTATPFLLACMVVGISTLSTERCVGPRIQLAPDPASFTDVFTAEIQALLQIMSGSAHKQRCVLRLEAGGLRLKISSRALEIMAGDCSLRPEPVNLLEPPTSRSKPHHRTFIEAFDQNRCLRPELASLHEPPTFRNKLHRRDATVEYAKPAGGTWFAPCRGTAVSSVQMAGSESVAMAGVNASKGIVVCIRCYSVPAVRLEGPNDVGYRCILPSALALALRSAPVPAIDTQSEEDFEIIRNMDAAATEAARKQAAMRKYRPALEVSTALLLGFRKVLAAFAEQVAQWRARMLEEVSLSAPAARVVAAAEAVPVPALAVGLTPITLRQASASWHGCNMRALGKPMPSILCPRQTSRATGNHRQPGTDHNNNTGFADARLAYFVRASPHDMLRPVLHDISGRQTYTYPTKGVTSIAMKLPDWCHERLRKDAARANIKRRFAWPWALPGGELTAVSLAHGKDVYVAIKATGAALLLHVHFRPAPIACDVEVMHAWPPDQPVSHRVVRQANGAFLAQVACWSPKSAARAGELLVGCGSHFGAHAALTTSCIPGDLKSNWPFRRRQLDALRRFVGAPAKLREDLLDRAKSLECRVDHLLFGGFLLLPCQRVHVVVELASLVSAACRWSVRWLACLLAALPGRDFQGIDLEQAQPEKEEDLEELEKPNLGQVLRDDRSIKATEKVGLYSFERESASDFLNGEKIAYEKTNPKSPGTEAFRRYELYKRATSVAAARKKGATSEDVMDDWYHGYLSRAKGGKKKRKKAALSFEDRVRQQQGGFLDMDRAVWNSSSWLVAESETFDEAQAEDVAEARRESIEEYLAQGQLLLAGSLMEKAAAARVPPALELWAALITALVSEGELLGAQQWHQRLIDSGLRLKRGDQYQIAMAISAEVGDVMHSTILFDRMIDAGYAPDDASYMLIFKACSRCGSEKYGERYVKKTAEKFFCAMIATDIMPQELTISVLDQVVGVPRRLVLYEALGLARPATPFAASSSS</sequence>
<evidence type="ECO:0000256" key="3">
    <source>
        <dbReference type="ARBA" id="ARBA00005022"/>
    </source>
</evidence>
<dbReference type="SUPFAM" id="SSF51197">
    <property type="entry name" value="Clavaminate synthase-like"/>
    <property type="match status" value="1"/>
</dbReference>
<dbReference type="GO" id="GO:0045329">
    <property type="term" value="P:carnitine biosynthetic process"/>
    <property type="evidence" value="ECO:0007669"/>
    <property type="project" value="UniProtKB-KW"/>
</dbReference>
<feature type="domain" description="TauD/TfdA-like" evidence="11">
    <location>
        <begin position="379"/>
        <end position="616"/>
    </location>
</feature>
<evidence type="ECO:0000256" key="8">
    <source>
        <dbReference type="ARBA" id="ARBA00023002"/>
    </source>
</evidence>
<dbReference type="InterPro" id="IPR011990">
    <property type="entry name" value="TPR-like_helical_dom_sf"/>
</dbReference>
<accession>A0A813JJ14</accession>
<dbReference type="GO" id="GO:0005739">
    <property type="term" value="C:mitochondrion"/>
    <property type="evidence" value="ECO:0007669"/>
    <property type="project" value="TreeGrafter"/>
</dbReference>
<dbReference type="PANTHER" id="PTHR10696">
    <property type="entry name" value="GAMMA-BUTYROBETAINE HYDROXYLASE-RELATED"/>
    <property type="match status" value="1"/>
</dbReference>
<evidence type="ECO:0000256" key="2">
    <source>
        <dbReference type="ARBA" id="ARBA00001961"/>
    </source>
</evidence>
<evidence type="ECO:0000256" key="10">
    <source>
        <dbReference type="SAM" id="Phobius"/>
    </source>
</evidence>
<comment type="similarity">
    <text evidence="4">Belongs to the gamma-BBH/TMLD family.</text>
</comment>
<evidence type="ECO:0000256" key="9">
    <source>
        <dbReference type="ARBA" id="ARBA00023004"/>
    </source>
</evidence>
<feature type="transmembrane region" description="Helical" evidence="10">
    <location>
        <begin position="61"/>
        <end position="86"/>
    </location>
</feature>